<dbReference type="Proteomes" id="UP000010798">
    <property type="component" value="Chromosome"/>
</dbReference>
<sequence length="42" mass="4826">MFVAPTQAKGTTKQTKITESPKRIHSVLTGLMRFRFFPCSPW</sequence>
<dbReference type="KEGG" id="saci:Sinac_4613"/>
<accession>L0DJD9</accession>
<dbReference type="EMBL" id="CP003364">
    <property type="protein sequence ID" value="AGA28791.1"/>
    <property type="molecule type" value="Genomic_DNA"/>
</dbReference>
<gene>
    <name evidence="1" type="ordered locus">Sinac_4613</name>
</gene>
<reference evidence="1 2" key="1">
    <citation type="submission" date="2012-02" db="EMBL/GenBank/DDBJ databases">
        <title>Complete sequence of chromosome of Singulisphaera acidiphila DSM 18658.</title>
        <authorList>
            <consortium name="US DOE Joint Genome Institute (JGI-PGF)"/>
            <person name="Lucas S."/>
            <person name="Copeland A."/>
            <person name="Lapidus A."/>
            <person name="Glavina del Rio T."/>
            <person name="Dalin E."/>
            <person name="Tice H."/>
            <person name="Bruce D."/>
            <person name="Goodwin L."/>
            <person name="Pitluck S."/>
            <person name="Peters L."/>
            <person name="Ovchinnikova G."/>
            <person name="Chertkov O."/>
            <person name="Kyrpides N."/>
            <person name="Mavromatis K."/>
            <person name="Ivanova N."/>
            <person name="Brettin T."/>
            <person name="Detter J.C."/>
            <person name="Han C."/>
            <person name="Larimer F."/>
            <person name="Land M."/>
            <person name="Hauser L."/>
            <person name="Markowitz V."/>
            <person name="Cheng J.-F."/>
            <person name="Hugenholtz P."/>
            <person name="Woyke T."/>
            <person name="Wu D."/>
            <person name="Tindall B."/>
            <person name="Pomrenke H."/>
            <person name="Brambilla E."/>
            <person name="Klenk H.-P."/>
            <person name="Eisen J.A."/>
        </authorList>
    </citation>
    <scope>NUCLEOTIDE SEQUENCE [LARGE SCALE GENOMIC DNA]</scope>
    <source>
        <strain evidence="2">ATCC BAA-1392 / DSM 18658 / VKM B-2454 / MOB10</strain>
    </source>
</reference>
<organism evidence="1 2">
    <name type="scientific">Singulisphaera acidiphila (strain ATCC BAA-1392 / DSM 18658 / VKM B-2454 / MOB10)</name>
    <dbReference type="NCBI Taxonomy" id="886293"/>
    <lineage>
        <taxon>Bacteria</taxon>
        <taxon>Pseudomonadati</taxon>
        <taxon>Planctomycetota</taxon>
        <taxon>Planctomycetia</taxon>
        <taxon>Isosphaerales</taxon>
        <taxon>Isosphaeraceae</taxon>
        <taxon>Singulisphaera</taxon>
    </lineage>
</organism>
<dbReference type="AlphaFoldDB" id="L0DJD9"/>
<dbReference type="HOGENOM" id="CLU_3257878_0_0_0"/>
<evidence type="ECO:0000313" key="2">
    <source>
        <dbReference type="Proteomes" id="UP000010798"/>
    </source>
</evidence>
<evidence type="ECO:0000313" key="1">
    <source>
        <dbReference type="EMBL" id="AGA28791.1"/>
    </source>
</evidence>
<protein>
    <submittedName>
        <fullName evidence="1">Uncharacterized protein</fullName>
    </submittedName>
</protein>
<name>L0DJD9_SINAD</name>
<keyword evidence="2" id="KW-1185">Reference proteome</keyword>
<dbReference type="STRING" id="886293.Sinac_4613"/>
<proteinExistence type="predicted"/>